<dbReference type="GO" id="GO:0003723">
    <property type="term" value="F:RNA binding"/>
    <property type="evidence" value="ECO:0007669"/>
    <property type="project" value="InterPro"/>
</dbReference>
<evidence type="ECO:0000256" key="1">
    <source>
        <dbReference type="ARBA" id="ARBA00004123"/>
    </source>
</evidence>
<keyword evidence="4" id="KW-0863">Zinc-finger</keyword>
<protein>
    <submittedName>
        <fullName evidence="9">Splicing factor 3A subunit 3, putative</fullName>
    </submittedName>
</protein>
<sequence>MGRQTNCNVVCVARVQNHYNKKMAQFLIEQIRYIHEEIELIEKAIAELIEEKVKNSKKSILYDYSINYLVEKVQKKSKLLLQYYNDEDNLKKEEMQFISGKTNDEKNDVWKNYYERIKYVKDYHKKTNIKKIEIKSYKLYKNEALKNNNLKELFSPLEKKGKYMDMSKFYNDFINIKKIKEFRMNMFRKKEMINRKKKSVSTKGGGANSVNNNSGGTHNGSGNDVVPNNDGANENNCTSRSKHSSTTRLNEFKEMDLVTYLHNFTRFYYIPRYCKYRNEEYKNYLQNLLHYLMTFFQKINILVDCQKTFAQYEKSFNEKFENKEIKQWEKFTYDLDNYCNINDKLYASEGTYKCYLKSKNYDDDLKKYLKKQYTVEQLQEIKKNIEIEDKEMAKWEYLIELYKNILNKKFQKTVENIQRKQAFTIDEIQKRKKAEKKNEHLLSIKDDILNSKNNGTINGSSITNSITNNGINYDHTIDAWLNLNLSASSSDYDSSECSDAGSNEQEEEEEENEDEKPIYNPLNLPLGYDNKPIPYWLYKLHGLSKEYKCEICGNYSYFGRAMFEKHFYEWRHSFGMKCLNIPNTLHFKEITKIEDALNLYEKLKKQTQLNIFKPDQEVECEDSKGNVMNIKAYDDLKRQGLL</sequence>
<keyword evidence="6" id="KW-0539">Nucleus</keyword>
<keyword evidence="2" id="KW-0597">Phosphoprotein</keyword>
<reference evidence="10" key="1">
    <citation type="submission" date="2016-05" db="EMBL/GenBank/DDBJ databases">
        <authorList>
            <person name="Naeem Raeece"/>
        </authorList>
    </citation>
    <scope>NUCLEOTIDE SEQUENCE [LARGE SCALE GENOMIC DNA]</scope>
</reference>
<dbReference type="GO" id="GO:0005681">
    <property type="term" value="C:spliceosomal complex"/>
    <property type="evidence" value="ECO:0007669"/>
    <property type="project" value="InterPro"/>
</dbReference>
<evidence type="ECO:0000256" key="2">
    <source>
        <dbReference type="ARBA" id="ARBA00022553"/>
    </source>
</evidence>
<dbReference type="VEuPathDB" id="PlasmoDB:PmUG01_07036200"/>
<gene>
    <name evidence="9" type="ORF">PMALA_008510</name>
</gene>
<feature type="domain" description="Matrin-type" evidence="8">
    <location>
        <begin position="547"/>
        <end position="578"/>
    </location>
</feature>
<dbReference type="InterPro" id="IPR021966">
    <property type="entry name" value="SF3a60_bindingd"/>
</dbReference>
<feature type="compositionally biased region" description="Acidic residues" evidence="7">
    <location>
        <begin position="504"/>
        <end position="514"/>
    </location>
</feature>
<dbReference type="InterPro" id="IPR000690">
    <property type="entry name" value="Matrin/U1-C_Znf_C2H2"/>
</dbReference>
<dbReference type="Pfam" id="PF11931">
    <property type="entry name" value="SF3a60_Prp9_C"/>
    <property type="match status" value="1"/>
</dbReference>
<evidence type="ECO:0000256" key="6">
    <source>
        <dbReference type="ARBA" id="ARBA00023242"/>
    </source>
</evidence>
<organism evidence="9 10">
    <name type="scientific">Plasmodium malariae</name>
    <dbReference type="NCBI Taxonomy" id="5858"/>
    <lineage>
        <taxon>Eukaryota</taxon>
        <taxon>Sar</taxon>
        <taxon>Alveolata</taxon>
        <taxon>Apicomplexa</taxon>
        <taxon>Aconoidasida</taxon>
        <taxon>Haemosporida</taxon>
        <taxon>Plasmodiidae</taxon>
        <taxon>Plasmodium</taxon>
        <taxon>Plasmodium (Plasmodium)</taxon>
    </lineage>
</organism>
<evidence type="ECO:0000256" key="7">
    <source>
        <dbReference type="SAM" id="MobiDB-lite"/>
    </source>
</evidence>
<dbReference type="AlphaFoldDB" id="A0A1A8VX95"/>
<dbReference type="GO" id="GO:0000398">
    <property type="term" value="P:mRNA splicing, via spliceosome"/>
    <property type="evidence" value="ECO:0007669"/>
    <property type="project" value="InterPro"/>
</dbReference>
<dbReference type="InterPro" id="IPR024598">
    <property type="entry name" value="SF3a60/Prp9_C"/>
</dbReference>
<dbReference type="GO" id="GO:0008270">
    <property type="term" value="F:zinc ion binding"/>
    <property type="evidence" value="ECO:0007669"/>
    <property type="project" value="UniProtKB-KW"/>
</dbReference>
<feature type="region of interest" description="Disordered" evidence="7">
    <location>
        <begin position="492"/>
        <end position="520"/>
    </location>
</feature>
<feature type="region of interest" description="Disordered" evidence="7">
    <location>
        <begin position="195"/>
        <end position="245"/>
    </location>
</feature>
<accession>A0A1A8VX95</accession>
<dbReference type="PROSITE" id="PS50171">
    <property type="entry name" value="ZF_MATRIN"/>
    <property type="match status" value="1"/>
</dbReference>
<evidence type="ECO:0000256" key="3">
    <source>
        <dbReference type="ARBA" id="ARBA00022723"/>
    </source>
</evidence>
<feature type="compositionally biased region" description="Polar residues" evidence="7">
    <location>
        <begin position="230"/>
        <end position="239"/>
    </location>
</feature>
<evidence type="ECO:0000256" key="4">
    <source>
        <dbReference type="ARBA" id="ARBA00022771"/>
    </source>
</evidence>
<evidence type="ECO:0000259" key="8">
    <source>
        <dbReference type="PROSITE" id="PS50171"/>
    </source>
</evidence>
<comment type="subcellular location">
    <subcellularLocation>
        <location evidence="1">Nucleus</location>
    </subcellularLocation>
</comment>
<dbReference type="PANTHER" id="PTHR12786:SF2">
    <property type="entry name" value="SPLICING FACTOR 3A SUBUNIT 3"/>
    <property type="match status" value="1"/>
</dbReference>
<evidence type="ECO:0000313" key="9">
    <source>
        <dbReference type="EMBL" id="SBS83982.1"/>
    </source>
</evidence>
<evidence type="ECO:0000313" key="10">
    <source>
        <dbReference type="Proteomes" id="UP000078597"/>
    </source>
</evidence>
<dbReference type="PANTHER" id="PTHR12786">
    <property type="entry name" value="SPLICING FACTOR SF3A-RELATED"/>
    <property type="match status" value="1"/>
</dbReference>
<proteinExistence type="predicted"/>
<dbReference type="InterPro" id="IPR051421">
    <property type="entry name" value="RNA_Proc_DNA_Dmg_Regulator"/>
</dbReference>
<keyword evidence="5" id="KW-0862">Zinc</keyword>
<feature type="compositionally biased region" description="Low complexity" evidence="7">
    <location>
        <begin position="208"/>
        <end position="223"/>
    </location>
</feature>
<name>A0A1A8VX95_PLAMA</name>
<dbReference type="Proteomes" id="UP000078597">
    <property type="component" value="Unassembled WGS sequence"/>
</dbReference>
<dbReference type="EMBL" id="FLQW01000456">
    <property type="protein sequence ID" value="SBS83982.1"/>
    <property type="molecule type" value="Genomic_DNA"/>
</dbReference>
<evidence type="ECO:0000256" key="5">
    <source>
        <dbReference type="ARBA" id="ARBA00022833"/>
    </source>
</evidence>
<dbReference type="Pfam" id="PF12108">
    <property type="entry name" value="SF3a60_bindingd"/>
    <property type="match status" value="1"/>
</dbReference>
<keyword evidence="3" id="KW-0479">Metal-binding</keyword>